<evidence type="ECO:0000256" key="1">
    <source>
        <dbReference type="ARBA" id="ARBA00000900"/>
    </source>
</evidence>
<protein>
    <recommendedName>
        <fullName evidence="2">RING-type E3 ubiquitin transferase</fullName>
        <ecNumber evidence="2">2.3.2.27</ecNumber>
    </recommendedName>
</protein>
<keyword evidence="7" id="KW-0862">Zinc</keyword>
<sequence length="159" mass="18168">MLPMIVTTTLTHNDVEMPTTPPTYERRRSSVATPPPPPRRRYTPPMVMTTRNNLTPRRLFSSEDTNHMEAHINQFVNGLPSCVDSDCECTICLSHNTNNVGKLPCGHTFHSTCITQWFLKDKTTCPNCRRNVDFDSMIELLNDELVDNEFETMLAPLLE</sequence>
<dbReference type="SMART" id="SM01197">
    <property type="entry name" value="FANCL_C"/>
    <property type="match status" value="1"/>
</dbReference>
<keyword evidence="3" id="KW-0808">Transferase</keyword>
<keyword evidence="5 8" id="KW-0863">Zinc-finger</keyword>
<reference evidence="11" key="1">
    <citation type="submission" date="2020-06" db="EMBL/GenBank/DDBJ databases">
        <title>Lateral gene transfer of anion-conducting channel rhodopsins between green algae and giant viruses.</title>
        <authorList>
            <person name="Rozenberg A."/>
            <person name="Oppermann J."/>
            <person name="Wietek J."/>
            <person name="Fernandez Lahore R.G."/>
            <person name="Sandaa R.-A."/>
            <person name="Bratbak G."/>
            <person name="Hegemann P."/>
            <person name="Beja O."/>
        </authorList>
    </citation>
    <scope>NUCLEOTIDE SEQUENCE</scope>
    <source>
        <strain evidence="11">01B</strain>
    </source>
</reference>
<gene>
    <name evidence="11" type="ORF">HWQ62_00447</name>
</gene>
<dbReference type="EC" id="2.3.2.27" evidence="2"/>
<name>A0A7M3UPA3_POV01</name>
<evidence type="ECO:0000313" key="11">
    <source>
        <dbReference type="EMBL" id="QOI90578.1"/>
    </source>
</evidence>
<dbReference type="InterPro" id="IPR001841">
    <property type="entry name" value="Znf_RING"/>
</dbReference>
<dbReference type="CDD" id="cd16448">
    <property type="entry name" value="RING-H2"/>
    <property type="match status" value="1"/>
</dbReference>
<evidence type="ECO:0000256" key="9">
    <source>
        <dbReference type="SAM" id="MobiDB-lite"/>
    </source>
</evidence>
<organism evidence="11">
    <name type="scientific">Pyramimonas orientalis virus</name>
    <name type="common">PoV01</name>
    <dbReference type="NCBI Taxonomy" id="455367"/>
    <lineage>
        <taxon>Viruses</taxon>
        <taxon>Varidnaviria</taxon>
        <taxon>Bamfordvirae</taxon>
        <taxon>Nucleocytoviricota</taxon>
        <taxon>Megaviricetes</taxon>
        <taxon>Imitervirales</taxon>
        <taxon>Allomimiviridae</taxon>
        <taxon>Heliosvirus</taxon>
        <taxon>Heliosvirus raunefjordenense</taxon>
    </lineage>
</organism>
<dbReference type="InterPro" id="IPR045191">
    <property type="entry name" value="MBR1/2-like"/>
</dbReference>
<comment type="catalytic activity">
    <reaction evidence="1">
        <text>S-ubiquitinyl-[E2 ubiquitin-conjugating enzyme]-L-cysteine + [acceptor protein]-L-lysine = [E2 ubiquitin-conjugating enzyme]-L-cysteine + N(6)-ubiquitinyl-[acceptor protein]-L-lysine.</text>
        <dbReference type="EC" id="2.3.2.27"/>
    </reaction>
</comment>
<evidence type="ECO:0000256" key="4">
    <source>
        <dbReference type="ARBA" id="ARBA00022723"/>
    </source>
</evidence>
<dbReference type="GO" id="GO:0061630">
    <property type="term" value="F:ubiquitin protein ligase activity"/>
    <property type="evidence" value="ECO:0007669"/>
    <property type="project" value="UniProtKB-EC"/>
</dbReference>
<feature type="compositionally biased region" description="Polar residues" evidence="9">
    <location>
        <begin position="1"/>
        <end position="12"/>
    </location>
</feature>
<dbReference type="Pfam" id="PF13639">
    <property type="entry name" value="zf-RING_2"/>
    <property type="match status" value="1"/>
</dbReference>
<evidence type="ECO:0000256" key="2">
    <source>
        <dbReference type="ARBA" id="ARBA00012483"/>
    </source>
</evidence>
<dbReference type="EMBL" id="MT663541">
    <property type="protein sequence ID" value="QOI90578.1"/>
    <property type="molecule type" value="Genomic_DNA"/>
</dbReference>
<dbReference type="SUPFAM" id="SSF57850">
    <property type="entry name" value="RING/U-box"/>
    <property type="match status" value="1"/>
</dbReference>
<feature type="domain" description="RING-type" evidence="10">
    <location>
        <begin position="89"/>
        <end position="129"/>
    </location>
</feature>
<dbReference type="InterPro" id="IPR013083">
    <property type="entry name" value="Znf_RING/FYVE/PHD"/>
</dbReference>
<evidence type="ECO:0000256" key="6">
    <source>
        <dbReference type="ARBA" id="ARBA00022786"/>
    </source>
</evidence>
<keyword evidence="6" id="KW-0833">Ubl conjugation pathway</keyword>
<evidence type="ECO:0000256" key="8">
    <source>
        <dbReference type="PROSITE-ProRule" id="PRU00175"/>
    </source>
</evidence>
<dbReference type="Gene3D" id="3.30.40.10">
    <property type="entry name" value="Zinc/RING finger domain, C3HC4 (zinc finger)"/>
    <property type="match status" value="1"/>
</dbReference>
<dbReference type="SMART" id="SM00184">
    <property type="entry name" value="RING"/>
    <property type="match status" value="1"/>
</dbReference>
<dbReference type="PROSITE" id="PS50089">
    <property type="entry name" value="ZF_RING_2"/>
    <property type="match status" value="1"/>
</dbReference>
<evidence type="ECO:0000256" key="5">
    <source>
        <dbReference type="ARBA" id="ARBA00022771"/>
    </source>
</evidence>
<dbReference type="PANTHER" id="PTHR22937">
    <property type="entry name" value="E3 UBIQUITIN-PROTEIN LIGASE RNF165"/>
    <property type="match status" value="1"/>
</dbReference>
<organismHost>
    <name type="scientific">Pyramimonas plurioculata</name>
    <dbReference type="NCBI Taxonomy" id="36893"/>
</organismHost>
<proteinExistence type="predicted"/>
<keyword evidence="4" id="KW-0479">Metal-binding</keyword>
<evidence type="ECO:0000256" key="3">
    <source>
        <dbReference type="ARBA" id="ARBA00022679"/>
    </source>
</evidence>
<evidence type="ECO:0000256" key="7">
    <source>
        <dbReference type="ARBA" id="ARBA00022833"/>
    </source>
</evidence>
<dbReference type="PANTHER" id="PTHR22937:SF65">
    <property type="entry name" value="E3 UBIQUITIN-PROTEIN LIGASE ARK2C"/>
    <property type="match status" value="1"/>
</dbReference>
<dbReference type="GO" id="GO:0008270">
    <property type="term" value="F:zinc ion binding"/>
    <property type="evidence" value="ECO:0007669"/>
    <property type="project" value="UniProtKB-KW"/>
</dbReference>
<accession>A0A7M3UPA3</accession>
<feature type="region of interest" description="Disordered" evidence="9">
    <location>
        <begin position="1"/>
        <end position="46"/>
    </location>
</feature>
<evidence type="ECO:0000259" key="10">
    <source>
        <dbReference type="PROSITE" id="PS50089"/>
    </source>
</evidence>